<dbReference type="AlphaFoldDB" id="A0A6M5YNC7"/>
<dbReference type="KEGG" id="ftj:FTUN_2977"/>
<dbReference type="RefSeq" id="WP_171471212.1">
    <property type="nucleotide sequence ID" value="NZ_CP053452.2"/>
</dbReference>
<evidence type="ECO:0000313" key="3">
    <source>
        <dbReference type="Proteomes" id="UP000503447"/>
    </source>
</evidence>
<reference evidence="3" key="1">
    <citation type="submission" date="2020-05" db="EMBL/GenBank/DDBJ databases">
        <title>Frigoriglobus tundricola gen. nov., sp. nov., a psychrotolerant cellulolytic planctomycete of the family Gemmataceae with two divergent copies of 16S rRNA gene.</title>
        <authorList>
            <person name="Kulichevskaya I.S."/>
            <person name="Ivanova A.A."/>
            <person name="Naumoff D.G."/>
            <person name="Beletsky A.V."/>
            <person name="Rijpstra W.I.C."/>
            <person name="Sinninghe Damste J.S."/>
            <person name="Mardanov A.V."/>
            <person name="Ravin N.V."/>
            <person name="Dedysh S.N."/>
        </authorList>
    </citation>
    <scope>NUCLEOTIDE SEQUENCE [LARGE SCALE GENOMIC DNA]</scope>
    <source>
        <strain evidence="3">PL17</strain>
    </source>
</reference>
<proteinExistence type="predicted"/>
<evidence type="ECO:0000256" key="1">
    <source>
        <dbReference type="SAM" id="SignalP"/>
    </source>
</evidence>
<feature type="chain" id="PRO_5026842764" evidence="1">
    <location>
        <begin position="22"/>
        <end position="244"/>
    </location>
</feature>
<protein>
    <submittedName>
        <fullName evidence="2">Uncharacterized protein</fullName>
    </submittedName>
</protein>
<dbReference type="EMBL" id="CP053452">
    <property type="protein sequence ID" value="QJW95428.1"/>
    <property type="molecule type" value="Genomic_DNA"/>
</dbReference>
<evidence type="ECO:0000313" key="2">
    <source>
        <dbReference type="EMBL" id="QJW95428.1"/>
    </source>
</evidence>
<sequence>MALKPLLFTSALVFSAVPLVAAPAPKPVPPSETAVVIADNLEKPTWRVRAAVKWRVARDQPTGFLIEGWDFSGCVGAMPRGEIKDRVMFPKIERGAKAWLDVPGEHFVLIEDCTPVKKAWDPRGTLDIDGKIINTGYHWLQTTISEWKHPKKRFEFFIRDVSDAGEITDANLKINDNGTITSSGGTIQFVIACPDGATVYTRGRFWLGLGSVELPMRKHGDWEEKGRTECSTWLTVEWVVTNKR</sequence>
<feature type="signal peptide" evidence="1">
    <location>
        <begin position="1"/>
        <end position="21"/>
    </location>
</feature>
<keyword evidence="3" id="KW-1185">Reference proteome</keyword>
<dbReference type="Proteomes" id="UP000503447">
    <property type="component" value="Chromosome"/>
</dbReference>
<accession>A0A6M5YNC7</accession>
<organism evidence="2 3">
    <name type="scientific">Frigoriglobus tundricola</name>
    <dbReference type="NCBI Taxonomy" id="2774151"/>
    <lineage>
        <taxon>Bacteria</taxon>
        <taxon>Pseudomonadati</taxon>
        <taxon>Planctomycetota</taxon>
        <taxon>Planctomycetia</taxon>
        <taxon>Gemmatales</taxon>
        <taxon>Gemmataceae</taxon>
        <taxon>Frigoriglobus</taxon>
    </lineage>
</organism>
<keyword evidence="1" id="KW-0732">Signal</keyword>
<gene>
    <name evidence="2" type="ORF">FTUN_2977</name>
</gene>
<name>A0A6M5YNC7_9BACT</name>